<evidence type="ECO:0000313" key="9">
    <source>
        <dbReference type="EMBL" id="SNR66925.1"/>
    </source>
</evidence>
<proteinExistence type="inferred from homology"/>
<dbReference type="SUPFAM" id="SSF161098">
    <property type="entry name" value="MetI-like"/>
    <property type="match status" value="1"/>
</dbReference>
<dbReference type="EMBL" id="FZNK01000009">
    <property type="protein sequence ID" value="SNR66925.1"/>
    <property type="molecule type" value="Genomic_DNA"/>
</dbReference>
<feature type="domain" description="ABC transmembrane type-1" evidence="8">
    <location>
        <begin position="249"/>
        <end position="447"/>
    </location>
</feature>
<evidence type="ECO:0000256" key="6">
    <source>
        <dbReference type="ARBA" id="ARBA00023136"/>
    </source>
</evidence>
<evidence type="ECO:0000256" key="4">
    <source>
        <dbReference type="ARBA" id="ARBA00022692"/>
    </source>
</evidence>
<dbReference type="GO" id="GO:0005886">
    <property type="term" value="C:plasma membrane"/>
    <property type="evidence" value="ECO:0007669"/>
    <property type="project" value="UniProtKB-SubCell"/>
</dbReference>
<comment type="similarity">
    <text evidence="7">Belongs to the binding-protein-dependent transport system permease family.</text>
</comment>
<evidence type="ECO:0000256" key="3">
    <source>
        <dbReference type="ARBA" id="ARBA00022475"/>
    </source>
</evidence>
<feature type="transmembrane region" description="Helical" evidence="7">
    <location>
        <begin position="321"/>
        <end position="339"/>
    </location>
</feature>
<protein>
    <submittedName>
        <fullName evidence="9">Peptide/nickel transport system permease protein</fullName>
    </submittedName>
</protein>
<feature type="transmembrane region" description="Helical" evidence="7">
    <location>
        <begin position="99"/>
        <end position="118"/>
    </location>
</feature>
<feature type="transmembrane region" description="Helical" evidence="7">
    <location>
        <begin position="251"/>
        <end position="277"/>
    </location>
</feature>
<dbReference type="InterPro" id="IPR000515">
    <property type="entry name" value="MetI-like"/>
</dbReference>
<evidence type="ECO:0000256" key="5">
    <source>
        <dbReference type="ARBA" id="ARBA00022989"/>
    </source>
</evidence>
<evidence type="ECO:0000256" key="2">
    <source>
        <dbReference type="ARBA" id="ARBA00022448"/>
    </source>
</evidence>
<dbReference type="Pfam" id="PF00528">
    <property type="entry name" value="BPD_transp_1"/>
    <property type="match status" value="1"/>
</dbReference>
<evidence type="ECO:0000259" key="8">
    <source>
        <dbReference type="PROSITE" id="PS50928"/>
    </source>
</evidence>
<dbReference type="PROSITE" id="PS50928">
    <property type="entry name" value="ABC_TM1"/>
    <property type="match status" value="1"/>
</dbReference>
<dbReference type="Gene3D" id="1.10.3720.10">
    <property type="entry name" value="MetI-like"/>
    <property type="match status" value="1"/>
</dbReference>
<organism evidence="9 10">
    <name type="scientific">Halorubrum ezzemoulense</name>
    <name type="common">Halorubrum chaoviator</name>
    <dbReference type="NCBI Taxonomy" id="337243"/>
    <lineage>
        <taxon>Archaea</taxon>
        <taxon>Methanobacteriati</taxon>
        <taxon>Methanobacteriota</taxon>
        <taxon>Stenosarchaea group</taxon>
        <taxon>Halobacteria</taxon>
        <taxon>Halobacteriales</taxon>
        <taxon>Haloferacaceae</taxon>
        <taxon>Halorubrum</taxon>
    </lineage>
</organism>
<dbReference type="Proteomes" id="UP000198297">
    <property type="component" value="Unassembled WGS sequence"/>
</dbReference>
<dbReference type="AlphaFoldDB" id="A0A238Y6T0"/>
<name>A0A238Y6T0_HALEZ</name>
<keyword evidence="6 7" id="KW-0472">Membrane</keyword>
<keyword evidence="2 7" id="KW-0813">Transport</keyword>
<keyword evidence="4 7" id="KW-0812">Transmembrane</keyword>
<dbReference type="InterPro" id="IPR025966">
    <property type="entry name" value="OppC_N"/>
</dbReference>
<sequence length="475" mass="50770">MTDTSSPSDANVTVRTRLDRIPTSATRAWLAGAVLLILPEVGALIQFAASALPLGETAVAAADRIPVLLSRERIPNQGTLVPGEGWQGTFLGLSPARAWGLRVGLIYLYGALCLYWIWRGYLLYRNRYRTASWTPFDDVVSRFRGHRWGQFGLLVVLAFLILAVFAPALGPTTLEQNAIDPYSYELDYYDDDTGDIETITVGAANTDTTSQGIEGRNVGPLTYDQYDRFHPFGTLPSGQDLFTQVALGARVSLFIGLLAITISGVVATSLALISAYYGGLVDLAIVLVSDATQSLPQLLVVILLSVVLSQTWLAGLYSGGVLLALIFALTGWPSLWRAVRGPALQVSERTWVDAADSYGLAPKTTMRRHILPYIVGYLMVYASMSLGGIIIGVSGLSFLGLGISSPTPEWGRLVDVGQPLLTTMSWHIAVLPGTLIVIVVTGFNALGDGVRDAIDAETDLSSEEETSAAASGAGG</sequence>
<accession>A0A238Y6T0</accession>
<evidence type="ECO:0000256" key="1">
    <source>
        <dbReference type="ARBA" id="ARBA00004651"/>
    </source>
</evidence>
<feature type="transmembrane region" description="Helical" evidence="7">
    <location>
        <begin position="28"/>
        <end position="49"/>
    </location>
</feature>
<dbReference type="RefSeq" id="WP_089308969.1">
    <property type="nucleotide sequence ID" value="NZ_FZNK01000009.1"/>
</dbReference>
<dbReference type="PANTHER" id="PTHR43386">
    <property type="entry name" value="OLIGOPEPTIDE TRANSPORT SYSTEM PERMEASE PROTEIN APPC"/>
    <property type="match status" value="1"/>
</dbReference>
<dbReference type="GO" id="GO:0055085">
    <property type="term" value="P:transmembrane transport"/>
    <property type="evidence" value="ECO:0007669"/>
    <property type="project" value="InterPro"/>
</dbReference>
<dbReference type="InterPro" id="IPR050366">
    <property type="entry name" value="BP-dependent_transpt_permease"/>
</dbReference>
<keyword evidence="5 7" id="KW-1133">Transmembrane helix</keyword>
<gene>
    <name evidence="9" type="ORF">SAMN06266787_10944</name>
</gene>
<feature type="transmembrane region" description="Helical" evidence="7">
    <location>
        <begin position="424"/>
        <end position="446"/>
    </location>
</feature>
<dbReference type="CDD" id="cd06261">
    <property type="entry name" value="TM_PBP2"/>
    <property type="match status" value="1"/>
</dbReference>
<dbReference type="Pfam" id="PF12911">
    <property type="entry name" value="OppC_N"/>
    <property type="match status" value="1"/>
</dbReference>
<dbReference type="PANTHER" id="PTHR43386:SF1">
    <property type="entry name" value="D,D-DIPEPTIDE TRANSPORT SYSTEM PERMEASE PROTEIN DDPC-RELATED"/>
    <property type="match status" value="1"/>
</dbReference>
<feature type="transmembrane region" description="Helical" evidence="7">
    <location>
        <begin position="151"/>
        <end position="170"/>
    </location>
</feature>
<dbReference type="InterPro" id="IPR035906">
    <property type="entry name" value="MetI-like_sf"/>
</dbReference>
<feature type="transmembrane region" description="Helical" evidence="7">
    <location>
        <begin position="373"/>
        <end position="404"/>
    </location>
</feature>
<comment type="subcellular location">
    <subcellularLocation>
        <location evidence="1 7">Cell membrane</location>
        <topology evidence="1 7">Multi-pass membrane protein</topology>
    </subcellularLocation>
</comment>
<reference evidence="9 10" key="1">
    <citation type="submission" date="2017-06" db="EMBL/GenBank/DDBJ databases">
        <authorList>
            <person name="Kim H.J."/>
            <person name="Triplett B.A."/>
        </authorList>
    </citation>
    <scope>NUCLEOTIDE SEQUENCE [LARGE SCALE GENOMIC DNA]</scope>
    <source>
        <strain evidence="9 10">DSM 19316</strain>
    </source>
</reference>
<keyword evidence="3" id="KW-1003">Cell membrane</keyword>
<evidence type="ECO:0000256" key="7">
    <source>
        <dbReference type="RuleBase" id="RU363032"/>
    </source>
</evidence>
<evidence type="ECO:0000313" key="10">
    <source>
        <dbReference type="Proteomes" id="UP000198297"/>
    </source>
</evidence>